<proteinExistence type="predicted"/>
<comment type="caution">
    <text evidence="3">The sequence shown here is derived from an EMBL/GenBank/DDBJ whole genome shotgun (WGS) entry which is preliminary data.</text>
</comment>
<reference evidence="3 4" key="1">
    <citation type="submission" date="2016-01" db="EMBL/GenBank/DDBJ databases">
        <title>The new phylogeny of the genus Mycobacterium.</title>
        <authorList>
            <person name="Tarcisio F."/>
            <person name="Conor M."/>
            <person name="Antonella G."/>
            <person name="Elisabetta G."/>
            <person name="Giulia F.S."/>
            <person name="Sara T."/>
            <person name="Anna F."/>
            <person name="Clotilde B."/>
            <person name="Roberto B."/>
            <person name="Veronica D.S."/>
            <person name="Fabio R."/>
            <person name="Monica P."/>
            <person name="Olivier J."/>
            <person name="Enrico T."/>
            <person name="Nicola S."/>
        </authorList>
    </citation>
    <scope>NUCLEOTIDE SEQUENCE [LARGE SCALE GENOMIC DNA]</scope>
    <source>
        <strain evidence="3 4">DSM 44153</strain>
    </source>
</reference>
<evidence type="ECO:0000256" key="1">
    <source>
        <dbReference type="SAM" id="MobiDB-lite"/>
    </source>
</evidence>
<dbReference type="STRING" id="1798.AWC30_13940"/>
<evidence type="ECO:0000313" key="4">
    <source>
        <dbReference type="Proteomes" id="UP000193090"/>
    </source>
</evidence>
<feature type="compositionally biased region" description="Polar residues" evidence="1">
    <location>
        <begin position="591"/>
        <end position="601"/>
    </location>
</feature>
<name>A0A1X2EGK0_9MYCO</name>
<evidence type="ECO:0000256" key="2">
    <source>
        <dbReference type="SAM" id="Phobius"/>
    </source>
</evidence>
<feature type="region of interest" description="Disordered" evidence="1">
    <location>
        <begin position="137"/>
        <end position="168"/>
    </location>
</feature>
<keyword evidence="4" id="KW-1185">Reference proteome</keyword>
<sequence length="710" mass="72631">MSEMEVALGAVIDDGVAQIALLDAAPPHPVIDRSQVDLTGGIEDLVATLVATDRMLTESGHRLVSTRVSGDPARAAQVVDALAGTALTNVTAVTESAAAAAADGPAGSQTAAMATAQGENTALALAAGAAMTGMTPTAASPVAGPASADPSMTQLSPQGPQLAYSEVDDDEAWEPTQLDEPDADDDWESTEYLAPPERRARPRALLVGSTFAAAVVVGFAALAVGVAVGVSPTAARQDVRAQAPSVPGNYFPNSPGQGVQRDGENWTVIEHVPVKGVQPSVRTFEPVSLARPASAANSLIDVYPDGTFGVRNAAAPLPPVAPPVPNVTGGIDPIAPLLVSRLIPNFGVYTPLQVLYYMSNMAPMSVIAGANAVNAVASTLGPTLAQLGAVVAVSPLQGALFMADTAAAVAAPFSPLRMTNSIPPQLFSKTITPQEKSALLPAGITEISDLPDTGADVGLNPLSAPITDVEALNPTLVGTGPEVVQDSESPPVFPDLATVAPETAPETSPATEGPALTGPGEQSPASETAPTEPGESRERPSPGETTPASEVPDSQSPASETSPASEPASEAPQRTTEPPARQTTERPAETSADSPTQQPAVTQEPPATREVPTEAPTKEAPTQEAPTKEAPTYEAPTYEAPAQEAPTQQAPTYEAPPRQAPTYEAPTYEAPAYEIPAPKAPTQQAPAYEEPKMPSMPTMKMPDFGGDSSE</sequence>
<dbReference type="Proteomes" id="UP000193090">
    <property type="component" value="Unassembled WGS sequence"/>
</dbReference>
<feature type="transmembrane region" description="Helical" evidence="2">
    <location>
        <begin position="204"/>
        <end position="230"/>
    </location>
</feature>
<organism evidence="3 4">
    <name type="scientific">Mycolicibacillus trivialis</name>
    <dbReference type="NCBI Taxonomy" id="1798"/>
    <lineage>
        <taxon>Bacteria</taxon>
        <taxon>Bacillati</taxon>
        <taxon>Actinomycetota</taxon>
        <taxon>Actinomycetes</taxon>
        <taxon>Mycobacteriales</taxon>
        <taxon>Mycobacteriaceae</taxon>
        <taxon>Mycolicibacillus</taxon>
    </lineage>
</organism>
<feature type="compositionally biased region" description="Polar residues" evidence="1">
    <location>
        <begin position="150"/>
        <end position="159"/>
    </location>
</feature>
<feature type="compositionally biased region" description="Low complexity" evidence="1">
    <location>
        <begin position="639"/>
        <end position="652"/>
    </location>
</feature>
<evidence type="ECO:0000313" key="3">
    <source>
        <dbReference type="EMBL" id="ORX01311.1"/>
    </source>
</evidence>
<gene>
    <name evidence="3" type="ORF">AWC30_13940</name>
</gene>
<feature type="region of interest" description="Disordered" evidence="1">
    <location>
        <begin position="477"/>
        <end position="710"/>
    </location>
</feature>
<feature type="compositionally biased region" description="Low complexity" evidence="1">
    <location>
        <begin position="556"/>
        <end position="572"/>
    </location>
</feature>
<keyword evidence="2" id="KW-1133">Transmembrane helix</keyword>
<feature type="compositionally biased region" description="Low complexity" evidence="1">
    <location>
        <begin position="676"/>
        <end position="702"/>
    </location>
</feature>
<keyword evidence="2" id="KW-0812">Transmembrane</keyword>
<accession>A0A1X2EGK0</accession>
<keyword evidence="2" id="KW-0472">Membrane</keyword>
<dbReference type="EMBL" id="LQPZ01000038">
    <property type="protein sequence ID" value="ORX01311.1"/>
    <property type="molecule type" value="Genomic_DNA"/>
</dbReference>
<protein>
    <submittedName>
        <fullName evidence="3">Uncharacterized protein</fullName>
    </submittedName>
</protein>
<dbReference type="AlphaFoldDB" id="A0A1X2EGK0"/>
<feature type="compositionally biased region" description="Polar residues" evidence="1">
    <location>
        <begin position="543"/>
        <end position="555"/>
    </location>
</feature>
<dbReference type="RefSeq" id="WP_085110800.1">
    <property type="nucleotide sequence ID" value="NZ_LQPZ01000038.1"/>
</dbReference>